<evidence type="ECO:0000259" key="8">
    <source>
        <dbReference type="PROSITE" id="PS50110"/>
    </source>
</evidence>
<feature type="domain" description="Response regulatory" evidence="8">
    <location>
        <begin position="3"/>
        <end position="119"/>
    </location>
</feature>
<dbReference type="CDD" id="cd00075">
    <property type="entry name" value="HATPase"/>
    <property type="match status" value="1"/>
</dbReference>
<dbReference type="InterPro" id="IPR011006">
    <property type="entry name" value="CheY-like_superfamily"/>
</dbReference>
<accession>A0ABV0JPN8</accession>
<sequence>MTRILVIEDQEDLREIILEMLDNENFDALSAENGQVGIQLAQSYLPDLIICDVMMPELDGYGVLTNLRQNPATAMIPFIFLTAKASKADLRQGMELGADDYLTKPFTVKELLGAITARLEKKVAGDKQSQEKLDELRSNIVQSLPHELRTPLNGIMAFSQLLIESYDLMEKEEVLEMLSDINTSASRLNRLILNFLLYADLELIATKPERIQELRASQMNNPQKAIAEVARKIVQTAGREADLSLELQDAPLKISEANLKKIVEEIVDNACKFSATSTPIRVFSISENNTFTLGVSDQGRGMDVQQIANLGAYMQFNRKIYEQQGSGLGLILAKRLAELHGGQLTIQSIPARQTTIHISLPISSNIAVLNDL</sequence>
<dbReference type="Gene3D" id="3.30.565.10">
    <property type="entry name" value="Histidine kinase-like ATPase, C-terminal domain"/>
    <property type="match status" value="1"/>
</dbReference>
<evidence type="ECO:0000256" key="3">
    <source>
        <dbReference type="ARBA" id="ARBA00022553"/>
    </source>
</evidence>
<evidence type="ECO:0000313" key="9">
    <source>
        <dbReference type="EMBL" id="MEP0865378.1"/>
    </source>
</evidence>
<dbReference type="GO" id="GO:0016301">
    <property type="term" value="F:kinase activity"/>
    <property type="evidence" value="ECO:0007669"/>
    <property type="project" value="UniProtKB-KW"/>
</dbReference>
<evidence type="ECO:0000256" key="6">
    <source>
        <dbReference type="PROSITE-ProRule" id="PRU00169"/>
    </source>
</evidence>
<comment type="caution">
    <text evidence="9">The sequence shown here is derived from an EMBL/GenBank/DDBJ whole genome shotgun (WGS) entry which is preliminary data.</text>
</comment>
<organism evidence="9 10">
    <name type="scientific">Funiculus sociatus GB2-A5</name>
    <dbReference type="NCBI Taxonomy" id="2933946"/>
    <lineage>
        <taxon>Bacteria</taxon>
        <taxon>Bacillati</taxon>
        <taxon>Cyanobacteriota</taxon>
        <taxon>Cyanophyceae</taxon>
        <taxon>Coleofasciculales</taxon>
        <taxon>Coleofasciculaceae</taxon>
        <taxon>Funiculus</taxon>
    </lineage>
</organism>
<protein>
    <recommendedName>
        <fullName evidence="2">histidine kinase</fullName>
        <ecNumber evidence="2">2.7.13.3</ecNumber>
    </recommendedName>
</protein>
<evidence type="ECO:0000313" key="10">
    <source>
        <dbReference type="Proteomes" id="UP001442494"/>
    </source>
</evidence>
<proteinExistence type="predicted"/>
<dbReference type="EC" id="2.7.13.3" evidence="2"/>
<keyword evidence="4 9" id="KW-0418">Kinase</keyword>
<dbReference type="EMBL" id="JAMPKK010000025">
    <property type="protein sequence ID" value="MEP0865378.1"/>
    <property type="molecule type" value="Genomic_DNA"/>
</dbReference>
<dbReference type="SMART" id="SM00448">
    <property type="entry name" value="REC"/>
    <property type="match status" value="1"/>
</dbReference>
<evidence type="ECO:0000256" key="1">
    <source>
        <dbReference type="ARBA" id="ARBA00000085"/>
    </source>
</evidence>
<dbReference type="InterPro" id="IPR004358">
    <property type="entry name" value="Sig_transdc_His_kin-like_C"/>
</dbReference>
<dbReference type="SMART" id="SM00388">
    <property type="entry name" value="HisKA"/>
    <property type="match status" value="1"/>
</dbReference>
<dbReference type="Pfam" id="PF00512">
    <property type="entry name" value="HisKA"/>
    <property type="match status" value="1"/>
</dbReference>
<evidence type="ECO:0000256" key="2">
    <source>
        <dbReference type="ARBA" id="ARBA00012438"/>
    </source>
</evidence>
<keyword evidence="5" id="KW-0902">Two-component regulatory system</keyword>
<keyword evidence="3 6" id="KW-0597">Phosphoprotein</keyword>
<dbReference type="InterPro" id="IPR001789">
    <property type="entry name" value="Sig_transdc_resp-reg_receiver"/>
</dbReference>
<dbReference type="CDD" id="cd00082">
    <property type="entry name" value="HisKA"/>
    <property type="match status" value="1"/>
</dbReference>
<name>A0ABV0JPN8_9CYAN</name>
<dbReference type="Gene3D" id="3.40.50.2300">
    <property type="match status" value="1"/>
</dbReference>
<dbReference type="PROSITE" id="PS50109">
    <property type="entry name" value="HIS_KIN"/>
    <property type="match status" value="1"/>
</dbReference>
<keyword evidence="4 9" id="KW-0808">Transferase</keyword>
<evidence type="ECO:0000259" key="7">
    <source>
        <dbReference type="PROSITE" id="PS50109"/>
    </source>
</evidence>
<dbReference type="SMART" id="SM00387">
    <property type="entry name" value="HATPase_c"/>
    <property type="match status" value="1"/>
</dbReference>
<dbReference type="PANTHER" id="PTHR43547">
    <property type="entry name" value="TWO-COMPONENT HISTIDINE KINASE"/>
    <property type="match status" value="1"/>
</dbReference>
<dbReference type="Pfam" id="PF02518">
    <property type="entry name" value="HATPase_c"/>
    <property type="match status" value="1"/>
</dbReference>
<evidence type="ECO:0000256" key="5">
    <source>
        <dbReference type="ARBA" id="ARBA00023012"/>
    </source>
</evidence>
<dbReference type="PANTHER" id="PTHR43547:SF2">
    <property type="entry name" value="HYBRID SIGNAL TRANSDUCTION HISTIDINE KINASE C"/>
    <property type="match status" value="1"/>
</dbReference>
<dbReference type="PROSITE" id="PS50110">
    <property type="entry name" value="RESPONSE_REGULATORY"/>
    <property type="match status" value="1"/>
</dbReference>
<dbReference type="InterPro" id="IPR036890">
    <property type="entry name" value="HATPase_C_sf"/>
</dbReference>
<dbReference type="InterPro" id="IPR005467">
    <property type="entry name" value="His_kinase_dom"/>
</dbReference>
<dbReference type="SUPFAM" id="SSF52172">
    <property type="entry name" value="CheY-like"/>
    <property type="match status" value="1"/>
</dbReference>
<evidence type="ECO:0000256" key="4">
    <source>
        <dbReference type="ARBA" id="ARBA00022777"/>
    </source>
</evidence>
<feature type="modified residue" description="4-aspartylphosphate" evidence="6">
    <location>
        <position position="52"/>
    </location>
</feature>
<comment type="catalytic activity">
    <reaction evidence="1">
        <text>ATP + protein L-histidine = ADP + protein N-phospho-L-histidine.</text>
        <dbReference type="EC" id="2.7.13.3"/>
    </reaction>
</comment>
<gene>
    <name evidence="9" type="ORF">NDI37_12965</name>
</gene>
<reference evidence="9 10" key="1">
    <citation type="submission" date="2022-04" db="EMBL/GenBank/DDBJ databases">
        <title>Positive selection, recombination, and allopatry shape intraspecific diversity of widespread and dominant cyanobacteria.</title>
        <authorList>
            <person name="Wei J."/>
            <person name="Shu W."/>
            <person name="Hu C."/>
        </authorList>
    </citation>
    <scope>NUCLEOTIDE SEQUENCE [LARGE SCALE GENOMIC DNA]</scope>
    <source>
        <strain evidence="9 10">GB2-A5</strain>
    </source>
</reference>
<keyword evidence="10" id="KW-1185">Reference proteome</keyword>
<dbReference type="SUPFAM" id="SSF55874">
    <property type="entry name" value="ATPase domain of HSP90 chaperone/DNA topoisomerase II/histidine kinase"/>
    <property type="match status" value="1"/>
</dbReference>
<dbReference type="Proteomes" id="UP001442494">
    <property type="component" value="Unassembled WGS sequence"/>
</dbReference>
<dbReference type="Gene3D" id="1.10.287.130">
    <property type="match status" value="1"/>
</dbReference>
<dbReference type="RefSeq" id="WP_190426257.1">
    <property type="nucleotide sequence ID" value="NZ_JAMPKK010000025.1"/>
</dbReference>
<dbReference type="SUPFAM" id="SSF47384">
    <property type="entry name" value="Homodimeric domain of signal transducing histidine kinase"/>
    <property type="match status" value="1"/>
</dbReference>
<dbReference type="PRINTS" id="PR00344">
    <property type="entry name" value="BCTRLSENSOR"/>
</dbReference>
<dbReference type="InterPro" id="IPR003661">
    <property type="entry name" value="HisK_dim/P_dom"/>
</dbReference>
<dbReference type="Pfam" id="PF00072">
    <property type="entry name" value="Response_reg"/>
    <property type="match status" value="1"/>
</dbReference>
<feature type="domain" description="Histidine kinase" evidence="7">
    <location>
        <begin position="143"/>
        <end position="364"/>
    </location>
</feature>
<dbReference type="InterPro" id="IPR036097">
    <property type="entry name" value="HisK_dim/P_sf"/>
</dbReference>
<dbReference type="InterPro" id="IPR003594">
    <property type="entry name" value="HATPase_dom"/>
</dbReference>